<accession>A0ABV6Z6T9</accession>
<dbReference type="PANTHER" id="PTHR11703:SF2">
    <property type="entry name" value="DEOXYHYPUSINE SYNTHASE-LIKE PROTEIN"/>
    <property type="match status" value="1"/>
</dbReference>
<sequence length="364" mass="40675">MEDRKEADFRNGFDDGFGALESLDIKRINNFDELLTAMSKTAFDGRRLGEAAEVLVHMIQSEDCLIVGTFSGAMTVAKMGSLICDMIDWGWLDIIVTTGALIAHGLVESCGLRHFKYDHSMDDKELFKKGYDRIYDTLELEKNLDDVERIVSSIFSQMDRQQIFSSESICRGLGQWLVENSEGPGILKSAYSKNVPIYIPAFTDCELGLDIATWMVKTAVAENRVSHLKQAIAEPMIRFDPFLDLGSYTTKIIEAEKIGIFTIGGGVPRNWAQQVCPYLDILNIRTKSNIPLKKFQYGVRICPEPVHWGGLSGCTYSEGVSWGKFADKSEGGMFSEVFTDATVAWPILIKAVKERIDRSAKSKS</sequence>
<dbReference type="Gene3D" id="3.40.910.10">
    <property type="entry name" value="Deoxyhypusine synthase"/>
    <property type="match status" value="1"/>
</dbReference>
<dbReference type="PANTHER" id="PTHR11703">
    <property type="entry name" value="DEOXYHYPUSINE SYNTHASE"/>
    <property type="match status" value="1"/>
</dbReference>
<dbReference type="Proteomes" id="UP001594351">
    <property type="component" value="Unassembled WGS sequence"/>
</dbReference>
<dbReference type="Pfam" id="PF01916">
    <property type="entry name" value="DS"/>
    <property type="match status" value="1"/>
</dbReference>
<organism evidence="3 4">
    <name type="scientific">candidate division CSSED10-310 bacterium</name>
    <dbReference type="NCBI Taxonomy" id="2855610"/>
    <lineage>
        <taxon>Bacteria</taxon>
        <taxon>Bacteria division CSSED10-310</taxon>
    </lineage>
</organism>
<comment type="caution">
    <text evidence="3">The sequence shown here is derived from an EMBL/GenBank/DDBJ whole genome shotgun (WGS) entry which is preliminary data.</text>
</comment>
<dbReference type="EMBL" id="JBHPBY010000741">
    <property type="protein sequence ID" value="MFC1854154.1"/>
    <property type="molecule type" value="Genomic_DNA"/>
</dbReference>
<dbReference type="InterPro" id="IPR029035">
    <property type="entry name" value="DHS-like_NAD/FAD-binding_dom"/>
</dbReference>
<evidence type="ECO:0000256" key="2">
    <source>
        <dbReference type="ARBA" id="ARBA00022679"/>
    </source>
</evidence>
<name>A0ABV6Z6T9_UNCC1</name>
<dbReference type="InterPro" id="IPR036982">
    <property type="entry name" value="Deoxyhypusine_synthase_sf"/>
</dbReference>
<evidence type="ECO:0000256" key="1">
    <source>
        <dbReference type="ARBA" id="ARBA00009892"/>
    </source>
</evidence>
<keyword evidence="2" id="KW-0808">Transferase</keyword>
<comment type="similarity">
    <text evidence="1">Belongs to the deoxyhypusine synthase family.</text>
</comment>
<reference evidence="3 4" key="1">
    <citation type="submission" date="2024-09" db="EMBL/GenBank/DDBJ databases">
        <title>Laminarin stimulates single cell rates of sulfate reduction while oxygen inhibits transcriptomic activity in coastal marine sediment.</title>
        <authorList>
            <person name="Lindsay M."/>
            <person name="Orcutt B."/>
            <person name="Emerson D."/>
            <person name="Stepanauskas R."/>
            <person name="D'Angelo T."/>
        </authorList>
    </citation>
    <scope>NUCLEOTIDE SEQUENCE [LARGE SCALE GENOMIC DNA]</scope>
    <source>
        <strain evidence="3">SAG AM-311-K15</strain>
    </source>
</reference>
<dbReference type="SUPFAM" id="SSF52467">
    <property type="entry name" value="DHS-like NAD/FAD-binding domain"/>
    <property type="match status" value="1"/>
</dbReference>
<evidence type="ECO:0000313" key="3">
    <source>
        <dbReference type="EMBL" id="MFC1854154.1"/>
    </source>
</evidence>
<keyword evidence="4" id="KW-1185">Reference proteome</keyword>
<proteinExistence type="inferred from homology"/>
<dbReference type="InterPro" id="IPR002773">
    <property type="entry name" value="Deoxyhypusine_synthase"/>
</dbReference>
<protein>
    <submittedName>
        <fullName evidence="3">Deoxyhypusine synthase family protein</fullName>
    </submittedName>
</protein>
<gene>
    <name evidence="3" type="ORF">ACFL27_28555</name>
</gene>
<evidence type="ECO:0000313" key="4">
    <source>
        <dbReference type="Proteomes" id="UP001594351"/>
    </source>
</evidence>